<name>A0A2S6N1I1_RHOGL</name>
<dbReference type="OrthoDB" id="9791837at2"/>
<dbReference type="Proteomes" id="UP000239724">
    <property type="component" value="Unassembled WGS sequence"/>
</dbReference>
<gene>
    <name evidence="1" type="ORF">CCS01_24365</name>
</gene>
<dbReference type="EMBL" id="NHRY01000243">
    <property type="protein sequence ID" value="PPQ28472.1"/>
    <property type="molecule type" value="Genomic_DNA"/>
</dbReference>
<dbReference type="InterPro" id="IPR029063">
    <property type="entry name" value="SAM-dependent_MTases_sf"/>
</dbReference>
<keyword evidence="2" id="KW-1185">Reference proteome</keyword>
<dbReference type="Gene3D" id="3.40.50.150">
    <property type="entry name" value="Vaccinia Virus protein VP39"/>
    <property type="match status" value="1"/>
</dbReference>
<dbReference type="RefSeq" id="WP_104521422.1">
    <property type="nucleotide sequence ID" value="NZ_NHRY01000243.1"/>
</dbReference>
<dbReference type="AlphaFoldDB" id="A0A2S6N1I1"/>
<reference evidence="1 2" key="1">
    <citation type="journal article" date="2018" name="Arch. Microbiol.">
        <title>New insights into the metabolic potential of the phototrophic purple bacterium Rhodopila globiformis DSM 161(T) from its draft genome sequence and evidence for a vanadium-dependent nitrogenase.</title>
        <authorList>
            <person name="Imhoff J.F."/>
            <person name="Rahn T."/>
            <person name="Kunzel S."/>
            <person name="Neulinger S.C."/>
        </authorList>
    </citation>
    <scope>NUCLEOTIDE SEQUENCE [LARGE SCALE GENOMIC DNA]</scope>
    <source>
        <strain evidence="1 2">DSM 161</strain>
    </source>
</reference>
<evidence type="ECO:0000313" key="1">
    <source>
        <dbReference type="EMBL" id="PPQ28472.1"/>
    </source>
</evidence>
<accession>A0A2S6N1I1</accession>
<proteinExistence type="predicted"/>
<comment type="caution">
    <text evidence="1">The sequence shown here is derived from an EMBL/GenBank/DDBJ whole genome shotgun (WGS) entry which is preliminary data.</text>
</comment>
<evidence type="ECO:0000313" key="2">
    <source>
        <dbReference type="Proteomes" id="UP000239724"/>
    </source>
</evidence>
<sequence length="202" mass="22144">MSYVGLEFAKSASAPHLGGSITAGDPFTYAPLVWDYVLSRFCIGSALDIGSGCGNASDYMFKKGVRVLAVEGLKDSVTSSLYPAIQHDLTKGPILTSVDLVHCQEVVEHIEEEYLENLLGTLMTGKFILMTHAVPGQDGHHHVNLQPSEYWIDHLTQRGCRLMSEDTRRIRALAQREGAIYLAKTGMIFANGCRFGNVVNRA</sequence>
<organism evidence="1 2">
    <name type="scientific">Rhodopila globiformis</name>
    <name type="common">Rhodopseudomonas globiformis</name>
    <dbReference type="NCBI Taxonomy" id="1071"/>
    <lineage>
        <taxon>Bacteria</taxon>
        <taxon>Pseudomonadati</taxon>
        <taxon>Pseudomonadota</taxon>
        <taxon>Alphaproteobacteria</taxon>
        <taxon>Acetobacterales</taxon>
        <taxon>Acetobacteraceae</taxon>
        <taxon>Rhodopila</taxon>
    </lineage>
</organism>
<protein>
    <recommendedName>
        <fullName evidence="3">Methyltransferase type 11 domain-containing protein</fullName>
    </recommendedName>
</protein>
<evidence type="ECO:0008006" key="3">
    <source>
        <dbReference type="Google" id="ProtNLM"/>
    </source>
</evidence>
<dbReference type="SUPFAM" id="SSF53335">
    <property type="entry name" value="S-adenosyl-L-methionine-dependent methyltransferases"/>
    <property type="match status" value="1"/>
</dbReference>